<keyword evidence="1" id="KW-1133">Transmembrane helix</keyword>
<keyword evidence="1" id="KW-0812">Transmembrane</keyword>
<evidence type="ECO:0000313" key="3">
    <source>
        <dbReference type="Proteomes" id="UP000265581"/>
    </source>
</evidence>
<dbReference type="Proteomes" id="UP000265581">
    <property type="component" value="Unassembled WGS sequence"/>
</dbReference>
<keyword evidence="3" id="KW-1185">Reference proteome</keyword>
<proteinExistence type="predicted"/>
<dbReference type="AlphaFoldDB" id="A0A371P2Q1"/>
<organism evidence="2 3">
    <name type="scientific">Aeromicrobium endophyticum</name>
    <dbReference type="NCBI Taxonomy" id="2292704"/>
    <lineage>
        <taxon>Bacteria</taxon>
        <taxon>Bacillati</taxon>
        <taxon>Actinomycetota</taxon>
        <taxon>Actinomycetes</taxon>
        <taxon>Propionibacteriales</taxon>
        <taxon>Nocardioidaceae</taxon>
        <taxon>Aeromicrobium</taxon>
    </lineage>
</organism>
<protein>
    <submittedName>
        <fullName evidence="2">Uncharacterized protein</fullName>
    </submittedName>
</protein>
<accession>A0A371P2Q1</accession>
<name>A0A371P2Q1_9ACTN</name>
<dbReference type="EMBL" id="QUBR01000002">
    <property type="protein sequence ID" value="REK70175.1"/>
    <property type="molecule type" value="Genomic_DNA"/>
</dbReference>
<comment type="caution">
    <text evidence="2">The sequence shown here is derived from an EMBL/GenBank/DDBJ whole genome shotgun (WGS) entry which is preliminary data.</text>
</comment>
<keyword evidence="1" id="KW-0472">Membrane</keyword>
<feature type="transmembrane region" description="Helical" evidence="1">
    <location>
        <begin position="75"/>
        <end position="92"/>
    </location>
</feature>
<evidence type="ECO:0000313" key="2">
    <source>
        <dbReference type="EMBL" id="REK70175.1"/>
    </source>
</evidence>
<gene>
    <name evidence="2" type="ORF">DX116_13500</name>
</gene>
<sequence length="111" mass="12416">MSNYILRIVPVIRSAHVVIRALGDVGEDQPWAAIAAKTSLRFLGFWLFGTSVIHQAQDPSAPTPTDRILGVAGQWHTWVLALLVAEAAWACFKRVRNWRRRRNAEGQVGLD</sequence>
<evidence type="ECO:0000256" key="1">
    <source>
        <dbReference type="SAM" id="Phobius"/>
    </source>
</evidence>
<reference evidence="2 3" key="1">
    <citation type="submission" date="2018-08" db="EMBL/GenBank/DDBJ databases">
        <title>Aeromicrobium sp. M2KJ-4, whole genome shotgun sequence.</title>
        <authorList>
            <person name="Tuo L."/>
        </authorList>
    </citation>
    <scope>NUCLEOTIDE SEQUENCE [LARGE SCALE GENOMIC DNA]</scope>
    <source>
        <strain evidence="2 3">M2KJ-4</strain>
    </source>
</reference>